<dbReference type="PROSITE" id="PS50005">
    <property type="entry name" value="TPR"/>
    <property type="match status" value="1"/>
</dbReference>
<dbReference type="InterPro" id="IPR013105">
    <property type="entry name" value="TPR_2"/>
</dbReference>
<name>A0ABS7YK41_9VIBR</name>
<evidence type="ECO:0000256" key="8">
    <source>
        <dbReference type="ARBA" id="ARBA00022803"/>
    </source>
</evidence>
<evidence type="ECO:0000313" key="15">
    <source>
        <dbReference type="EMBL" id="MCA2015432.1"/>
    </source>
</evidence>
<keyword evidence="4" id="KW-1003">Cell membrane</keyword>
<proteinExistence type="predicted"/>
<dbReference type="InterPro" id="IPR010817">
    <property type="entry name" value="HemY_N"/>
</dbReference>
<dbReference type="Pfam" id="PF07219">
    <property type="entry name" value="HemY_N"/>
    <property type="match status" value="1"/>
</dbReference>
<comment type="function">
    <text evidence="1">Involved in a late step of protoheme IX synthesis.</text>
</comment>
<dbReference type="Proteomes" id="UP001199044">
    <property type="component" value="Unassembled WGS sequence"/>
</dbReference>
<feature type="repeat" description="TPR" evidence="12">
    <location>
        <begin position="327"/>
        <end position="360"/>
    </location>
</feature>
<comment type="pathway">
    <text evidence="3">Porphyrin-containing compound metabolism; protoheme biosynthesis.</text>
</comment>
<evidence type="ECO:0000256" key="9">
    <source>
        <dbReference type="ARBA" id="ARBA00022989"/>
    </source>
</evidence>
<dbReference type="SUPFAM" id="SSF48452">
    <property type="entry name" value="TPR-like"/>
    <property type="match status" value="2"/>
</dbReference>
<evidence type="ECO:0000256" key="2">
    <source>
        <dbReference type="ARBA" id="ARBA00004429"/>
    </source>
</evidence>
<evidence type="ECO:0000256" key="11">
    <source>
        <dbReference type="ARBA" id="ARBA00023244"/>
    </source>
</evidence>
<keyword evidence="10 13" id="KW-0472">Membrane</keyword>
<evidence type="ECO:0000256" key="7">
    <source>
        <dbReference type="ARBA" id="ARBA00022737"/>
    </source>
</evidence>
<evidence type="ECO:0000313" key="16">
    <source>
        <dbReference type="Proteomes" id="UP001199044"/>
    </source>
</evidence>
<dbReference type="Gene3D" id="1.25.40.10">
    <property type="entry name" value="Tetratricopeptide repeat domain"/>
    <property type="match status" value="2"/>
</dbReference>
<dbReference type="InterPro" id="IPR005254">
    <property type="entry name" value="Heme_biosyn_assoc_TPR_pro"/>
</dbReference>
<keyword evidence="7" id="KW-0677">Repeat</keyword>
<organism evidence="15 16">
    <name type="scientific">Vibrio tritonius</name>
    <dbReference type="NCBI Taxonomy" id="1435069"/>
    <lineage>
        <taxon>Bacteria</taxon>
        <taxon>Pseudomonadati</taxon>
        <taxon>Pseudomonadota</taxon>
        <taxon>Gammaproteobacteria</taxon>
        <taxon>Vibrionales</taxon>
        <taxon>Vibrionaceae</taxon>
        <taxon>Vibrio</taxon>
    </lineage>
</organism>
<keyword evidence="8 12" id="KW-0802">TPR repeat</keyword>
<reference evidence="16" key="1">
    <citation type="submission" date="2023-07" db="EMBL/GenBank/DDBJ databases">
        <title>Molecular identification of indigenous halophilic bacteria isolated from red sea cost, biodegradation of synthetic dyes and assessment of degraded metabolite toxicity.</title>
        <authorList>
            <person name="Chaieb K."/>
            <person name="Altayb H.N."/>
        </authorList>
    </citation>
    <scope>NUCLEOTIDE SEQUENCE [LARGE SCALE GENOMIC DNA]</scope>
    <source>
        <strain evidence="16">K20</strain>
    </source>
</reference>
<feature type="transmembrane region" description="Helical" evidence="13">
    <location>
        <begin position="41"/>
        <end position="62"/>
    </location>
</feature>
<sequence length="391" mass="44327">MIKAILLFIILGAGLFVGTEYSGQQGYVLISIANKTLEMSVTTLVIMFIALLAVVFLIEYIVKKVLSTSFNTLNWFSLRKMRRSRRLTNEGIIKLLEGDFKQAEKKVVRWAKHHDKPLLCYLIAAEAAESVGNSDKRDRYLALASEQDEATLAVELTRARMWVKESEWKKALTTLQSLQPSNPNNPILLSLLKQIYLALEEWQPLIELLPKLLKYCQLSALEEQQLTIKAYQGMLAHTATRQRSDDLLEYWDSMPRKAEKEPALVASLAQQLMTIHQDAVAYNFIRKQLKSAPSSELYAMLPELPSDYHSALQTMLLKIIDKSPNNAEAHSALGRIYLQQQHWSKAQSHFEHALSMRSSVSDYALLAQALDKQDMTQAAHDVTQKALSLLP</sequence>
<comment type="subcellular location">
    <subcellularLocation>
        <location evidence="2">Cell inner membrane</location>
        <topology evidence="2">Multi-pass membrane protein</topology>
    </subcellularLocation>
</comment>
<keyword evidence="6 13" id="KW-0812">Transmembrane</keyword>
<dbReference type="RefSeq" id="WP_225249780.1">
    <property type="nucleotide sequence ID" value="NZ_JAIWIU010000026.1"/>
</dbReference>
<evidence type="ECO:0000259" key="14">
    <source>
        <dbReference type="Pfam" id="PF07219"/>
    </source>
</evidence>
<evidence type="ECO:0000256" key="1">
    <source>
        <dbReference type="ARBA" id="ARBA00002962"/>
    </source>
</evidence>
<evidence type="ECO:0000256" key="4">
    <source>
        <dbReference type="ARBA" id="ARBA00022475"/>
    </source>
</evidence>
<comment type="caution">
    <text evidence="15">The sequence shown here is derived from an EMBL/GenBank/DDBJ whole genome shotgun (WGS) entry which is preliminary data.</text>
</comment>
<evidence type="ECO:0000256" key="5">
    <source>
        <dbReference type="ARBA" id="ARBA00022519"/>
    </source>
</evidence>
<dbReference type="InterPro" id="IPR011990">
    <property type="entry name" value="TPR-like_helical_dom_sf"/>
</dbReference>
<evidence type="ECO:0000256" key="12">
    <source>
        <dbReference type="PROSITE-ProRule" id="PRU00339"/>
    </source>
</evidence>
<dbReference type="Pfam" id="PF07719">
    <property type="entry name" value="TPR_2"/>
    <property type="match status" value="1"/>
</dbReference>
<evidence type="ECO:0000256" key="10">
    <source>
        <dbReference type="ARBA" id="ARBA00023136"/>
    </source>
</evidence>
<gene>
    <name evidence="15" type="ORF">LDJ79_04860</name>
</gene>
<keyword evidence="5" id="KW-0997">Cell inner membrane</keyword>
<dbReference type="NCBIfam" id="TIGR00540">
    <property type="entry name" value="TPR_hemY_coli"/>
    <property type="match status" value="1"/>
</dbReference>
<keyword evidence="9 13" id="KW-1133">Transmembrane helix</keyword>
<feature type="domain" description="HemY N-terminal" evidence="14">
    <location>
        <begin position="26"/>
        <end position="130"/>
    </location>
</feature>
<evidence type="ECO:0000256" key="13">
    <source>
        <dbReference type="SAM" id="Phobius"/>
    </source>
</evidence>
<evidence type="ECO:0000256" key="6">
    <source>
        <dbReference type="ARBA" id="ARBA00022692"/>
    </source>
</evidence>
<protein>
    <submittedName>
        <fullName evidence="15">Tetratricopeptide repeat protein</fullName>
    </submittedName>
</protein>
<keyword evidence="16" id="KW-1185">Reference proteome</keyword>
<accession>A0ABS7YK41</accession>
<dbReference type="InterPro" id="IPR019734">
    <property type="entry name" value="TPR_rpt"/>
</dbReference>
<keyword evidence="11" id="KW-0627">Porphyrin biosynthesis</keyword>
<dbReference type="EMBL" id="JAIWIU010000026">
    <property type="protein sequence ID" value="MCA2015432.1"/>
    <property type="molecule type" value="Genomic_DNA"/>
</dbReference>
<evidence type="ECO:0000256" key="3">
    <source>
        <dbReference type="ARBA" id="ARBA00004744"/>
    </source>
</evidence>